<protein>
    <submittedName>
        <fullName evidence="2">Uncharacterized protein</fullName>
    </submittedName>
</protein>
<keyword evidence="1" id="KW-0812">Transmembrane</keyword>
<dbReference type="Proteomes" id="UP000182977">
    <property type="component" value="Chromosome I"/>
</dbReference>
<evidence type="ECO:0000313" key="3">
    <source>
        <dbReference type="Proteomes" id="UP000182977"/>
    </source>
</evidence>
<dbReference type="EMBL" id="LT629791">
    <property type="protein sequence ID" value="SDU86909.1"/>
    <property type="molecule type" value="Genomic_DNA"/>
</dbReference>
<keyword evidence="3" id="KW-1185">Reference proteome</keyword>
<dbReference type="STRING" id="419479.SAMN04488563_6938"/>
<keyword evidence="1" id="KW-1133">Transmembrane helix</keyword>
<evidence type="ECO:0000313" key="2">
    <source>
        <dbReference type="EMBL" id="SDU86909.1"/>
    </source>
</evidence>
<accession>A0A1H2M165</accession>
<sequence length="38" mass="4417">MPTISLQSIDWSVIAVFVLPVLWLGALLVIRRRQRRGR</sequence>
<name>A0A1H2M165_9ACTN</name>
<proteinExistence type="predicted"/>
<reference evidence="3" key="1">
    <citation type="submission" date="2016-10" db="EMBL/GenBank/DDBJ databases">
        <authorList>
            <person name="Varghese N."/>
            <person name="Submissions S."/>
        </authorList>
    </citation>
    <scope>NUCLEOTIDE SEQUENCE [LARGE SCALE GENOMIC DNA]</scope>
    <source>
        <strain evidence="3">DSM 45079</strain>
    </source>
</reference>
<dbReference type="AlphaFoldDB" id="A0A1H2M165"/>
<keyword evidence="1" id="KW-0472">Membrane</keyword>
<organism evidence="2 3">
    <name type="scientific">Jiangella alkaliphila</name>
    <dbReference type="NCBI Taxonomy" id="419479"/>
    <lineage>
        <taxon>Bacteria</taxon>
        <taxon>Bacillati</taxon>
        <taxon>Actinomycetota</taxon>
        <taxon>Actinomycetes</taxon>
        <taxon>Jiangellales</taxon>
        <taxon>Jiangellaceae</taxon>
        <taxon>Jiangella</taxon>
    </lineage>
</organism>
<feature type="transmembrane region" description="Helical" evidence="1">
    <location>
        <begin position="12"/>
        <end position="30"/>
    </location>
</feature>
<evidence type="ECO:0000256" key="1">
    <source>
        <dbReference type="SAM" id="Phobius"/>
    </source>
</evidence>
<gene>
    <name evidence="2" type="ORF">SAMN04488563_6938</name>
</gene>